<dbReference type="GeneID" id="114481709"/>
<evidence type="ECO:0000256" key="1">
    <source>
        <dbReference type="ARBA" id="ARBA00004141"/>
    </source>
</evidence>
<evidence type="ECO:0000256" key="4">
    <source>
        <dbReference type="ARBA" id="ARBA00022989"/>
    </source>
</evidence>
<dbReference type="RefSeq" id="XP_028332506.1">
    <property type="nucleotide sequence ID" value="XM_028476705.1"/>
</dbReference>
<protein>
    <recommendedName>
        <fullName evidence="9">Clarin 3</fullName>
    </recommendedName>
</protein>
<gene>
    <name evidence="7" type="primary">clrn3</name>
</gene>
<feature type="transmembrane region" description="Helical" evidence="6">
    <location>
        <begin position="7"/>
        <end position="28"/>
    </location>
</feature>
<feature type="transmembrane region" description="Helical" evidence="6">
    <location>
        <begin position="184"/>
        <end position="206"/>
    </location>
</feature>
<dbReference type="Ensembl" id="ENSGWIT00000057449.1">
    <property type="protein sequence ID" value="ENSGWIP00000053274.1"/>
    <property type="gene ID" value="ENSGWIG00000025617.1"/>
</dbReference>
<keyword evidence="8" id="KW-1185">Reference proteome</keyword>
<evidence type="ECO:0000256" key="6">
    <source>
        <dbReference type="SAM" id="Phobius"/>
    </source>
</evidence>
<organism evidence="7 8">
    <name type="scientific">Gouania willdenowi</name>
    <name type="common">Blunt-snouted clingfish</name>
    <name type="synonym">Lepadogaster willdenowi</name>
    <dbReference type="NCBI Taxonomy" id="441366"/>
    <lineage>
        <taxon>Eukaryota</taxon>
        <taxon>Metazoa</taxon>
        <taxon>Chordata</taxon>
        <taxon>Craniata</taxon>
        <taxon>Vertebrata</taxon>
        <taxon>Euteleostomi</taxon>
        <taxon>Actinopterygii</taxon>
        <taxon>Neopterygii</taxon>
        <taxon>Teleostei</taxon>
        <taxon>Neoteleostei</taxon>
        <taxon>Acanthomorphata</taxon>
        <taxon>Ovalentaria</taxon>
        <taxon>Blenniimorphae</taxon>
        <taxon>Blenniiformes</taxon>
        <taxon>Gobiesocoidei</taxon>
        <taxon>Gobiesocidae</taxon>
        <taxon>Gobiesocinae</taxon>
        <taxon>Gouania</taxon>
    </lineage>
</organism>
<evidence type="ECO:0000313" key="8">
    <source>
        <dbReference type="Proteomes" id="UP000694680"/>
    </source>
</evidence>
<keyword evidence="5 6" id="KW-0472">Membrane</keyword>
<dbReference type="InterPro" id="IPR026748">
    <property type="entry name" value="Clarin"/>
</dbReference>
<dbReference type="GO" id="GO:0007605">
    <property type="term" value="P:sensory perception of sound"/>
    <property type="evidence" value="ECO:0007669"/>
    <property type="project" value="UniProtKB-ARBA"/>
</dbReference>
<feature type="transmembrane region" description="Helical" evidence="6">
    <location>
        <begin position="131"/>
        <end position="152"/>
    </location>
</feature>
<dbReference type="AlphaFoldDB" id="A0A8C5I1Q1"/>
<comment type="similarity">
    <text evidence="2">Belongs to the clarin family.</text>
</comment>
<evidence type="ECO:0000256" key="2">
    <source>
        <dbReference type="ARBA" id="ARBA00005787"/>
    </source>
</evidence>
<reference evidence="7" key="3">
    <citation type="submission" date="2025-09" db="UniProtKB">
        <authorList>
            <consortium name="Ensembl"/>
        </authorList>
    </citation>
    <scope>IDENTIFICATION</scope>
</reference>
<feature type="transmembrane region" description="Helical" evidence="6">
    <location>
        <begin position="90"/>
        <end position="119"/>
    </location>
</feature>
<proteinExistence type="inferred from homology"/>
<dbReference type="PANTHER" id="PTHR31548">
    <property type="entry name" value="CLARIN"/>
    <property type="match status" value="1"/>
</dbReference>
<dbReference type="GO" id="GO:0016020">
    <property type="term" value="C:membrane"/>
    <property type="evidence" value="ECO:0007669"/>
    <property type="project" value="UniProtKB-SubCell"/>
</dbReference>
<comment type="subcellular location">
    <subcellularLocation>
        <location evidence="1">Membrane</location>
        <topology evidence="1">Multi-pass membrane protein</topology>
    </subcellularLocation>
</comment>
<sequence>MPSIEKILYFMSSGLVTSISVGLLGFGMSEQWAEATMSCARGGTGFFNGSAVIILDLFNGTLQRNFCPGFGGQEKFEVIPTIIKKEVTPVVLHILMVFLLALCLLFSACSLLLSLYNSVSNPYETYLGPMGVYACSSLSACLSVVVLILFAVNINVTTMAESVVENFVGGVPVDLIDKTTKMKLGYFLVIPYVILSLISIGLIYAYDHAVYTHRREQQRPTEDAPKEIMMY</sequence>
<name>A0A8C5I1Q1_GOUWI</name>
<keyword evidence="4 6" id="KW-1133">Transmembrane helix</keyword>
<reference evidence="7" key="1">
    <citation type="submission" date="2020-06" db="EMBL/GenBank/DDBJ databases">
        <authorList>
            <consortium name="Wellcome Sanger Institute Data Sharing"/>
        </authorList>
    </citation>
    <scope>NUCLEOTIDE SEQUENCE [LARGE SCALE GENOMIC DNA]</scope>
</reference>
<dbReference type="CTD" id="119467"/>
<dbReference type="Proteomes" id="UP000694680">
    <property type="component" value="Chromosome 19"/>
</dbReference>
<dbReference type="Pfam" id="PF25807">
    <property type="entry name" value="Clarin-2"/>
    <property type="match status" value="1"/>
</dbReference>
<dbReference type="OrthoDB" id="9450082at2759"/>
<evidence type="ECO:0000256" key="5">
    <source>
        <dbReference type="ARBA" id="ARBA00023136"/>
    </source>
</evidence>
<dbReference type="PANTHER" id="PTHR31548:SF3">
    <property type="entry name" value="CLARIN-3"/>
    <property type="match status" value="1"/>
</dbReference>
<evidence type="ECO:0008006" key="9">
    <source>
        <dbReference type="Google" id="ProtNLM"/>
    </source>
</evidence>
<evidence type="ECO:0000256" key="3">
    <source>
        <dbReference type="ARBA" id="ARBA00022692"/>
    </source>
</evidence>
<evidence type="ECO:0000313" key="7">
    <source>
        <dbReference type="Ensembl" id="ENSGWIP00000053274.1"/>
    </source>
</evidence>
<keyword evidence="3 6" id="KW-0812">Transmembrane</keyword>
<accession>A0A8C5I1Q1</accession>
<reference evidence="7" key="2">
    <citation type="submission" date="2025-08" db="UniProtKB">
        <authorList>
            <consortium name="Ensembl"/>
        </authorList>
    </citation>
    <scope>IDENTIFICATION</scope>
</reference>